<keyword evidence="4" id="KW-1185">Reference proteome</keyword>
<feature type="domain" description="CBM21" evidence="1">
    <location>
        <begin position="227"/>
        <end position="334"/>
    </location>
</feature>
<dbReference type="InterPro" id="IPR050782">
    <property type="entry name" value="PP1_regulatory_subunit_3"/>
</dbReference>
<dbReference type="Pfam" id="PF03370">
    <property type="entry name" value="CBM_21"/>
    <property type="match status" value="1"/>
</dbReference>
<dbReference type="EMBL" id="AMQM01000320">
    <property type="status" value="NOT_ANNOTATED_CDS"/>
    <property type="molecule type" value="Genomic_DNA"/>
</dbReference>
<dbReference type="GeneID" id="20217520"/>
<accession>T1G8X3</accession>
<dbReference type="FunCoup" id="T1G8X3">
    <property type="interactions" value="3"/>
</dbReference>
<dbReference type="Proteomes" id="UP000015101">
    <property type="component" value="Unassembled WGS sequence"/>
</dbReference>
<dbReference type="InterPro" id="IPR005036">
    <property type="entry name" value="CBM21_dom"/>
</dbReference>
<dbReference type="KEGG" id="hro:HELRODRAFT_93668"/>
<proteinExistence type="predicted"/>
<dbReference type="OMA" id="VIVRVTW"/>
<protein>
    <recommendedName>
        <fullName evidence="1">CBM21 domain-containing protein</fullName>
    </recommendedName>
</protein>
<dbReference type="InterPro" id="IPR038175">
    <property type="entry name" value="CBM21_dom_sf"/>
</dbReference>
<dbReference type="eggNOG" id="KOG3986">
    <property type="taxonomic scope" value="Eukaryota"/>
</dbReference>
<dbReference type="HOGENOM" id="CLU_804808_0_0_1"/>
<dbReference type="OrthoDB" id="8942186at2759"/>
<reference evidence="4" key="1">
    <citation type="submission" date="2012-12" db="EMBL/GenBank/DDBJ databases">
        <authorList>
            <person name="Hellsten U."/>
            <person name="Grimwood J."/>
            <person name="Chapman J.A."/>
            <person name="Shapiro H."/>
            <person name="Aerts A."/>
            <person name="Otillar R.P."/>
            <person name="Terry A.Y."/>
            <person name="Boore J.L."/>
            <person name="Simakov O."/>
            <person name="Marletaz F."/>
            <person name="Cho S.-J."/>
            <person name="Edsinger-Gonzales E."/>
            <person name="Havlak P."/>
            <person name="Kuo D.-H."/>
            <person name="Larsson T."/>
            <person name="Lv J."/>
            <person name="Arendt D."/>
            <person name="Savage R."/>
            <person name="Osoegawa K."/>
            <person name="de Jong P."/>
            <person name="Lindberg D.R."/>
            <person name="Seaver E.C."/>
            <person name="Weisblat D.A."/>
            <person name="Putnam N.H."/>
            <person name="Grigoriev I.V."/>
            <person name="Rokhsar D.S."/>
        </authorList>
    </citation>
    <scope>NUCLEOTIDE SEQUENCE</scope>
</reference>
<dbReference type="CTD" id="20217520"/>
<dbReference type="GO" id="GO:2001069">
    <property type="term" value="F:glycogen binding"/>
    <property type="evidence" value="ECO:0000318"/>
    <property type="project" value="GO_Central"/>
</dbReference>
<name>T1G8X3_HELRO</name>
<reference evidence="2 4" key="2">
    <citation type="journal article" date="2013" name="Nature">
        <title>Insights into bilaterian evolution from three spiralian genomes.</title>
        <authorList>
            <person name="Simakov O."/>
            <person name="Marletaz F."/>
            <person name="Cho S.J."/>
            <person name="Edsinger-Gonzales E."/>
            <person name="Havlak P."/>
            <person name="Hellsten U."/>
            <person name="Kuo D.H."/>
            <person name="Larsson T."/>
            <person name="Lv J."/>
            <person name="Arendt D."/>
            <person name="Savage R."/>
            <person name="Osoegawa K."/>
            <person name="de Jong P."/>
            <person name="Grimwood J."/>
            <person name="Chapman J.A."/>
            <person name="Shapiro H."/>
            <person name="Aerts A."/>
            <person name="Otillar R.P."/>
            <person name="Terry A.Y."/>
            <person name="Boore J.L."/>
            <person name="Grigoriev I.V."/>
            <person name="Lindberg D.R."/>
            <person name="Seaver E.C."/>
            <person name="Weisblat D.A."/>
            <person name="Putnam N.H."/>
            <person name="Rokhsar D.S."/>
        </authorList>
    </citation>
    <scope>NUCLEOTIDE SEQUENCE</scope>
</reference>
<organism evidence="3 4">
    <name type="scientific">Helobdella robusta</name>
    <name type="common">Californian leech</name>
    <dbReference type="NCBI Taxonomy" id="6412"/>
    <lineage>
        <taxon>Eukaryota</taxon>
        <taxon>Metazoa</taxon>
        <taxon>Spiralia</taxon>
        <taxon>Lophotrochozoa</taxon>
        <taxon>Annelida</taxon>
        <taxon>Clitellata</taxon>
        <taxon>Hirudinea</taxon>
        <taxon>Rhynchobdellida</taxon>
        <taxon>Glossiphoniidae</taxon>
        <taxon>Helobdella</taxon>
    </lineage>
</organism>
<gene>
    <name evidence="3" type="primary">20217520</name>
    <name evidence="2" type="ORF">HELRODRAFT_93668</name>
</gene>
<dbReference type="PANTHER" id="PTHR12307">
    <property type="entry name" value="PROTEIN PHOSPHATASE 1 REGULATORY SUBUNIT"/>
    <property type="match status" value="1"/>
</dbReference>
<dbReference type="EnsemblMetazoa" id="HelroT93668">
    <property type="protein sequence ID" value="HelroP93668"/>
    <property type="gene ID" value="HelroG93668"/>
</dbReference>
<dbReference type="AlphaFoldDB" id="T1G8X3"/>
<dbReference type="PANTHER" id="PTHR12307:SF53">
    <property type="entry name" value="PROTEIN PHOSPHATASE 1 REGULATORY SUBUNIT"/>
    <property type="match status" value="1"/>
</dbReference>
<dbReference type="Gene3D" id="2.60.40.2440">
    <property type="entry name" value="Carbohydrate binding type-21 domain"/>
    <property type="match status" value="1"/>
</dbReference>
<dbReference type="PROSITE" id="PS51159">
    <property type="entry name" value="CBM21"/>
    <property type="match status" value="1"/>
</dbReference>
<dbReference type="RefSeq" id="XP_009009837.1">
    <property type="nucleotide sequence ID" value="XM_009011589.1"/>
</dbReference>
<evidence type="ECO:0000313" key="2">
    <source>
        <dbReference type="EMBL" id="ESO13117.1"/>
    </source>
</evidence>
<reference evidence="3" key="3">
    <citation type="submission" date="2015-06" db="UniProtKB">
        <authorList>
            <consortium name="EnsemblMetazoa"/>
        </authorList>
    </citation>
    <scope>IDENTIFICATION</scope>
</reference>
<dbReference type="GO" id="GO:0000164">
    <property type="term" value="C:protein phosphatase type 1 complex"/>
    <property type="evidence" value="ECO:0000318"/>
    <property type="project" value="GO_Central"/>
</dbReference>
<dbReference type="EMBL" id="KB095811">
    <property type="protein sequence ID" value="ESO13117.1"/>
    <property type="molecule type" value="Genomic_DNA"/>
</dbReference>
<sequence length="345" mass="39474">MGDSSEKVEPPISQINSTDLDPILKHLQKCDSFTDNSDSAFHYAKFSLSMSDNESIKTNRSSISSMGGYEYDDINYPGDHLMKFEPGNLRLSLILGISEDEKAENRLACANHFQPYSPQSNNFSQDSEFDFLKEKSLRKCISLKSNKTPPTTPTKKKAVRFADALGLDLASIRHVIDLDQPPIVPDYAMRDLNLKSDPIVLLNSQQQTRRLCICFSSPENCPDFFKRVQERKVLLENCFVDDNRGLVYGKIRVMNVAFHKSVSIRYTLNSWLTNDDIPARYESSSDDKATDKFAYTIIIPDYFRLGNSLEFSIMYTTANQTFWDNNYGSNYRIECYMTNESNNIF</sequence>
<evidence type="ECO:0000259" key="1">
    <source>
        <dbReference type="PROSITE" id="PS51159"/>
    </source>
</evidence>
<dbReference type="GO" id="GO:0005979">
    <property type="term" value="P:regulation of glycogen biosynthetic process"/>
    <property type="evidence" value="ECO:0000318"/>
    <property type="project" value="GO_Central"/>
</dbReference>
<dbReference type="InParanoid" id="T1G8X3"/>
<evidence type="ECO:0000313" key="4">
    <source>
        <dbReference type="Proteomes" id="UP000015101"/>
    </source>
</evidence>
<dbReference type="STRING" id="6412.T1G8X3"/>
<evidence type="ECO:0000313" key="3">
    <source>
        <dbReference type="EnsemblMetazoa" id="HelroP93668"/>
    </source>
</evidence>
<dbReference type="GO" id="GO:0008157">
    <property type="term" value="F:protein phosphatase 1 binding"/>
    <property type="evidence" value="ECO:0000318"/>
    <property type="project" value="GO_Central"/>
</dbReference>